<dbReference type="GO" id="GO:0016491">
    <property type="term" value="F:oxidoreductase activity"/>
    <property type="evidence" value="ECO:0007669"/>
    <property type="project" value="UniProtKB-KW"/>
</dbReference>
<evidence type="ECO:0000313" key="4">
    <source>
        <dbReference type="Proteomes" id="UP001223520"/>
    </source>
</evidence>
<dbReference type="RefSeq" id="WP_281486085.1">
    <property type="nucleotide sequence ID" value="NZ_CP124543.1"/>
</dbReference>
<dbReference type="InterPro" id="IPR050791">
    <property type="entry name" value="Aldo-Keto_reductase"/>
</dbReference>
<reference evidence="3 4" key="1">
    <citation type="journal article" date="2023" name="Limnol Oceanogr Lett">
        <title>Environmental adaptations by the intertidal Antarctic cyanobacterium Halotia branconii CENA392 as revealed using long-read genome sequencing.</title>
        <authorList>
            <person name="Dextro R.B."/>
            <person name="Delbaje E."/>
            <person name="Freitas P.N.N."/>
            <person name="Geraldes V."/>
            <person name="Pinto E."/>
            <person name="Long P.F."/>
            <person name="Fiore M.F."/>
        </authorList>
    </citation>
    <scope>NUCLEOTIDE SEQUENCE [LARGE SCALE GENOMIC DNA]</scope>
    <source>
        <strain evidence="3 4">CENA392</strain>
    </source>
</reference>
<evidence type="ECO:0000256" key="1">
    <source>
        <dbReference type="ARBA" id="ARBA00023002"/>
    </source>
</evidence>
<dbReference type="GO" id="GO:0005737">
    <property type="term" value="C:cytoplasm"/>
    <property type="evidence" value="ECO:0007669"/>
    <property type="project" value="TreeGrafter"/>
</dbReference>
<dbReference type="Gene3D" id="3.20.20.100">
    <property type="entry name" value="NADP-dependent oxidoreductase domain"/>
    <property type="match status" value="1"/>
</dbReference>
<gene>
    <name evidence="3" type="ORF">QI031_20445</name>
</gene>
<evidence type="ECO:0000259" key="2">
    <source>
        <dbReference type="Pfam" id="PF00248"/>
    </source>
</evidence>
<dbReference type="Pfam" id="PF00248">
    <property type="entry name" value="Aldo_ket_red"/>
    <property type="match status" value="1"/>
</dbReference>
<dbReference type="KEGG" id="hbq:QI031_20445"/>
<dbReference type="InterPro" id="IPR023210">
    <property type="entry name" value="NADP_OxRdtase_dom"/>
</dbReference>
<dbReference type="SUPFAM" id="SSF51430">
    <property type="entry name" value="NAD(P)-linked oxidoreductase"/>
    <property type="match status" value="1"/>
</dbReference>
<organism evidence="3 4">
    <name type="scientific">Halotia branconii CENA392</name>
    <dbReference type="NCBI Taxonomy" id="1539056"/>
    <lineage>
        <taxon>Bacteria</taxon>
        <taxon>Bacillati</taxon>
        <taxon>Cyanobacteriota</taxon>
        <taxon>Cyanophyceae</taxon>
        <taxon>Nostocales</taxon>
        <taxon>Nodulariaceae</taxon>
        <taxon>Halotia</taxon>
    </lineage>
</organism>
<dbReference type="InterPro" id="IPR036812">
    <property type="entry name" value="NAD(P)_OxRdtase_dom_sf"/>
</dbReference>
<protein>
    <submittedName>
        <fullName evidence="3">Aldo/keto reductase</fullName>
    </submittedName>
</protein>
<keyword evidence="1" id="KW-0560">Oxidoreductase</keyword>
<dbReference type="Proteomes" id="UP001223520">
    <property type="component" value="Chromosome"/>
</dbReference>
<dbReference type="PANTHER" id="PTHR43625:SF77">
    <property type="entry name" value="ALDO-KETO REDUCTASE"/>
    <property type="match status" value="1"/>
</dbReference>
<name>A0AAJ6NY33_9CYAN</name>
<keyword evidence="4" id="KW-1185">Reference proteome</keyword>
<dbReference type="EMBL" id="CP124543">
    <property type="protein sequence ID" value="WGV28873.1"/>
    <property type="molecule type" value="Genomic_DNA"/>
</dbReference>
<feature type="domain" description="NADP-dependent oxidoreductase" evidence="2">
    <location>
        <begin position="3"/>
        <end position="74"/>
    </location>
</feature>
<dbReference type="AlphaFoldDB" id="A0AAJ6NY33"/>
<dbReference type="PANTHER" id="PTHR43625">
    <property type="entry name" value="AFLATOXIN B1 ALDEHYDE REDUCTASE"/>
    <property type="match status" value="1"/>
</dbReference>
<accession>A0AAJ6NY33</accession>
<proteinExistence type="predicted"/>
<evidence type="ECO:0000313" key="3">
    <source>
        <dbReference type="EMBL" id="WGV28873.1"/>
    </source>
</evidence>
<sequence length="78" mass="8605">MTALLRTAVDRGITFFDTAEVYGPFLNEELVGEALAPFRGQVVIATKFGFNISPNSELTAYQDLRRNNVTPSLRAIAK</sequence>